<dbReference type="AlphaFoldDB" id="A0A9W8VBA1"/>
<feature type="domain" description="Protein kinase" evidence="1">
    <location>
        <begin position="57"/>
        <end position="269"/>
    </location>
</feature>
<proteinExistence type="predicted"/>
<dbReference type="OrthoDB" id="4062651at2759"/>
<evidence type="ECO:0000313" key="2">
    <source>
        <dbReference type="EMBL" id="KAJ4248759.1"/>
    </source>
</evidence>
<sequence length="269" mass="30622">MHNMDGQGDAADKLPPPVTSLQDLTIIEAWDTKANKPKYVTFYLVTPDEEVFFGHSTKNKRGLSFADFTAALQHVKDEEIYLQIPKDLDLEIAPDNLDIDSVYRKIPGLNNYETLKGTDFIPKELLVETLTMEQVSRTPHPNIVGYHGCRVKRGRITSIVLERLEQTLQQYSNSSEFEKLDKPKFLEALESAVDYIHSLGLAHNDNNPHNIMVNDGMPVLIDFGSCQPIRKQLQSLGTDGWYGELFFTSEKKHDTFSLNKLRGWIQNPE</sequence>
<reference evidence="2" key="1">
    <citation type="submission" date="2022-09" db="EMBL/GenBank/DDBJ databases">
        <title>Fusarium specimens isolated from Avocado Roots.</title>
        <authorList>
            <person name="Stajich J."/>
            <person name="Roper C."/>
            <person name="Heimlech-Rivalta G."/>
        </authorList>
    </citation>
    <scope>NUCLEOTIDE SEQUENCE</scope>
    <source>
        <strain evidence="2">CF00136</strain>
    </source>
</reference>
<dbReference type="Proteomes" id="UP001152049">
    <property type="component" value="Unassembled WGS sequence"/>
</dbReference>
<evidence type="ECO:0000259" key="1">
    <source>
        <dbReference type="PROSITE" id="PS50011"/>
    </source>
</evidence>
<dbReference type="GO" id="GO:0005524">
    <property type="term" value="F:ATP binding"/>
    <property type="evidence" value="ECO:0007669"/>
    <property type="project" value="InterPro"/>
</dbReference>
<dbReference type="PANTHER" id="PTHR13954:SF6">
    <property type="entry name" value="NON-SPECIFIC SERINE_THREONINE PROTEIN KINASE"/>
    <property type="match status" value="1"/>
</dbReference>
<dbReference type="GO" id="GO:0051082">
    <property type="term" value="F:unfolded protein binding"/>
    <property type="evidence" value="ECO:0007669"/>
    <property type="project" value="TreeGrafter"/>
</dbReference>
<dbReference type="GO" id="GO:0004521">
    <property type="term" value="F:RNA endonuclease activity"/>
    <property type="evidence" value="ECO:0007669"/>
    <property type="project" value="InterPro"/>
</dbReference>
<name>A0A9W8VBA1_9HYPO</name>
<dbReference type="InterPro" id="IPR011009">
    <property type="entry name" value="Kinase-like_dom_sf"/>
</dbReference>
<dbReference type="SUPFAM" id="SSF56112">
    <property type="entry name" value="Protein kinase-like (PK-like)"/>
    <property type="match status" value="1"/>
</dbReference>
<dbReference type="InterPro" id="IPR000719">
    <property type="entry name" value="Prot_kinase_dom"/>
</dbReference>
<dbReference type="GO" id="GO:1990604">
    <property type="term" value="C:IRE1-TRAF2-ASK1 complex"/>
    <property type="evidence" value="ECO:0007669"/>
    <property type="project" value="TreeGrafter"/>
</dbReference>
<comment type="caution">
    <text evidence="2">The sequence shown here is derived from an EMBL/GenBank/DDBJ whole genome shotgun (WGS) entry which is preliminary data.</text>
</comment>
<evidence type="ECO:0000313" key="3">
    <source>
        <dbReference type="Proteomes" id="UP001152049"/>
    </source>
</evidence>
<dbReference type="InterPro" id="IPR045133">
    <property type="entry name" value="IRE1/2-like"/>
</dbReference>
<dbReference type="Gene3D" id="1.10.510.10">
    <property type="entry name" value="Transferase(Phosphotransferase) domain 1"/>
    <property type="match status" value="1"/>
</dbReference>
<gene>
    <name evidence="2" type="ORF">NW762_012597</name>
</gene>
<dbReference type="GO" id="GO:0070059">
    <property type="term" value="P:intrinsic apoptotic signaling pathway in response to endoplasmic reticulum stress"/>
    <property type="evidence" value="ECO:0007669"/>
    <property type="project" value="TreeGrafter"/>
</dbReference>
<accession>A0A9W8VBA1</accession>
<dbReference type="PROSITE" id="PS50011">
    <property type="entry name" value="PROTEIN_KINASE_DOM"/>
    <property type="match status" value="1"/>
</dbReference>
<keyword evidence="3" id="KW-1185">Reference proteome</keyword>
<dbReference type="PANTHER" id="PTHR13954">
    <property type="entry name" value="IRE1-RELATED"/>
    <property type="match status" value="1"/>
</dbReference>
<dbReference type="GO" id="GO:0004674">
    <property type="term" value="F:protein serine/threonine kinase activity"/>
    <property type="evidence" value="ECO:0007669"/>
    <property type="project" value="InterPro"/>
</dbReference>
<dbReference type="EMBL" id="JAOQAZ010000035">
    <property type="protein sequence ID" value="KAJ4248759.1"/>
    <property type="molecule type" value="Genomic_DNA"/>
</dbReference>
<dbReference type="GO" id="GO:0036498">
    <property type="term" value="P:IRE1-mediated unfolded protein response"/>
    <property type="evidence" value="ECO:0007669"/>
    <property type="project" value="TreeGrafter"/>
</dbReference>
<organism evidence="2 3">
    <name type="scientific">Fusarium torreyae</name>
    <dbReference type="NCBI Taxonomy" id="1237075"/>
    <lineage>
        <taxon>Eukaryota</taxon>
        <taxon>Fungi</taxon>
        <taxon>Dikarya</taxon>
        <taxon>Ascomycota</taxon>
        <taxon>Pezizomycotina</taxon>
        <taxon>Sordariomycetes</taxon>
        <taxon>Hypocreomycetidae</taxon>
        <taxon>Hypocreales</taxon>
        <taxon>Nectriaceae</taxon>
        <taxon>Fusarium</taxon>
    </lineage>
</organism>
<protein>
    <recommendedName>
        <fullName evidence="1">Protein kinase domain-containing protein</fullName>
    </recommendedName>
</protein>
<dbReference type="Pfam" id="PF00069">
    <property type="entry name" value="Pkinase"/>
    <property type="match status" value="1"/>
</dbReference>